<dbReference type="EMBL" id="BARS01039972">
    <property type="protein sequence ID" value="GAG25069.1"/>
    <property type="molecule type" value="Genomic_DNA"/>
</dbReference>
<reference evidence="1" key="1">
    <citation type="journal article" date="2014" name="Front. Microbiol.">
        <title>High frequency of phylogenetically diverse reductive dehalogenase-homologous genes in deep subseafloor sedimentary metagenomes.</title>
        <authorList>
            <person name="Kawai M."/>
            <person name="Futagami T."/>
            <person name="Toyoda A."/>
            <person name="Takaki Y."/>
            <person name="Nishi S."/>
            <person name="Hori S."/>
            <person name="Arai W."/>
            <person name="Tsubouchi T."/>
            <person name="Morono Y."/>
            <person name="Uchiyama I."/>
            <person name="Ito T."/>
            <person name="Fujiyama A."/>
            <person name="Inagaki F."/>
            <person name="Takami H."/>
        </authorList>
    </citation>
    <scope>NUCLEOTIDE SEQUENCE</scope>
    <source>
        <strain evidence="1">Expedition CK06-06</strain>
    </source>
</reference>
<gene>
    <name evidence="1" type="ORF">S01H1_60998</name>
</gene>
<feature type="non-terminal residue" evidence="1">
    <location>
        <position position="1"/>
    </location>
</feature>
<comment type="caution">
    <text evidence="1">The sequence shown here is derived from an EMBL/GenBank/DDBJ whole genome shotgun (WGS) entry which is preliminary data.</text>
</comment>
<organism evidence="1">
    <name type="scientific">marine sediment metagenome</name>
    <dbReference type="NCBI Taxonomy" id="412755"/>
    <lineage>
        <taxon>unclassified sequences</taxon>
        <taxon>metagenomes</taxon>
        <taxon>ecological metagenomes</taxon>
    </lineage>
</organism>
<protein>
    <submittedName>
        <fullName evidence="1">Uncharacterized protein</fullName>
    </submittedName>
</protein>
<proteinExistence type="predicted"/>
<evidence type="ECO:0000313" key="1">
    <source>
        <dbReference type="EMBL" id="GAG25069.1"/>
    </source>
</evidence>
<name>X0W2Q2_9ZZZZ</name>
<feature type="non-terminal residue" evidence="1">
    <location>
        <position position="254"/>
    </location>
</feature>
<dbReference type="AlphaFoldDB" id="X0W2Q2"/>
<sequence>GSLLLEPATTNAFTYSNDFSQTAWTKDGIDSPPPSGFDFPSDDEPDGGWRMQETATSEKHRVYRTGAWGADDRTVSIYVKPDERTLFYIGNSTSSVGAYFNLTDGTVANIVDGVGKPVVAGIETFTDGWFRCWVTHKTDAGTSTLEFMPTTSTSSTTYTGDGTSGLFISSIQREDGQTYPTTYIPTLAATVNRGIDTGIATQPNDALYTDNEGTLFFEGRMVNDTDPVFSSWGLSDSASQNRATLYYQDTRIRC</sequence>
<accession>X0W2Q2</accession>